<gene>
    <name evidence="4" type="ORF">PLEPLA_LOCUS4878</name>
</gene>
<reference evidence="4" key="1">
    <citation type="submission" date="2020-03" db="EMBL/GenBank/DDBJ databases">
        <authorList>
            <person name="Weist P."/>
        </authorList>
    </citation>
    <scope>NUCLEOTIDE SEQUENCE</scope>
</reference>
<dbReference type="Proteomes" id="UP001153269">
    <property type="component" value="Unassembled WGS sequence"/>
</dbReference>
<name>A0A9N7Y8V6_PLEPL</name>
<keyword evidence="5" id="KW-1185">Reference proteome</keyword>
<feature type="compositionally biased region" description="Basic and acidic residues" evidence="1">
    <location>
        <begin position="1021"/>
        <end position="1033"/>
    </location>
</feature>
<feature type="compositionally biased region" description="Basic and acidic residues" evidence="1">
    <location>
        <begin position="106"/>
        <end position="119"/>
    </location>
</feature>
<proteinExistence type="predicted"/>
<feature type="compositionally biased region" description="Polar residues" evidence="1">
    <location>
        <begin position="1197"/>
        <end position="1222"/>
    </location>
</feature>
<feature type="compositionally biased region" description="Basic and acidic residues" evidence="1">
    <location>
        <begin position="364"/>
        <end position="408"/>
    </location>
</feature>
<protein>
    <recommendedName>
        <fullName evidence="3">Phostensin/Taperin PP1-binding domain-containing protein</fullName>
    </recommendedName>
</protein>
<feature type="region of interest" description="Disordered" evidence="1">
    <location>
        <begin position="891"/>
        <end position="932"/>
    </location>
</feature>
<evidence type="ECO:0000256" key="1">
    <source>
        <dbReference type="SAM" id="MobiDB-lite"/>
    </source>
</evidence>
<feature type="compositionally biased region" description="Basic and acidic residues" evidence="1">
    <location>
        <begin position="796"/>
        <end position="805"/>
    </location>
</feature>
<dbReference type="EMBL" id="CADEAL010000242">
    <property type="protein sequence ID" value="CAB1417077.1"/>
    <property type="molecule type" value="Genomic_DNA"/>
</dbReference>
<dbReference type="InterPro" id="IPR025907">
    <property type="entry name" value="Phostensin/Taperin_PP1-bd_dom"/>
</dbReference>
<dbReference type="PANTHER" id="PTHR21685:SF0">
    <property type="entry name" value="PHOSTENSIN"/>
    <property type="match status" value="1"/>
</dbReference>
<accession>A0A9N7Y8V6</accession>
<feature type="region of interest" description="Disordered" evidence="1">
    <location>
        <begin position="440"/>
        <end position="486"/>
    </location>
</feature>
<evidence type="ECO:0000256" key="2">
    <source>
        <dbReference type="SAM" id="SignalP"/>
    </source>
</evidence>
<feature type="region of interest" description="Disordered" evidence="1">
    <location>
        <begin position="847"/>
        <end position="874"/>
    </location>
</feature>
<feature type="chain" id="PRO_5040112162" description="Phostensin/Taperin PP1-binding domain-containing protein" evidence="2">
    <location>
        <begin position="24"/>
        <end position="1442"/>
    </location>
</feature>
<feature type="region of interest" description="Disordered" evidence="1">
    <location>
        <begin position="637"/>
        <end position="667"/>
    </location>
</feature>
<feature type="compositionally biased region" description="Low complexity" evidence="1">
    <location>
        <begin position="1290"/>
        <end position="1308"/>
    </location>
</feature>
<dbReference type="GO" id="GO:0019902">
    <property type="term" value="F:phosphatase binding"/>
    <property type="evidence" value="ECO:0007669"/>
    <property type="project" value="InterPro"/>
</dbReference>
<feature type="compositionally biased region" description="Basic and acidic residues" evidence="1">
    <location>
        <begin position="1170"/>
        <end position="1183"/>
    </location>
</feature>
<feature type="signal peptide" evidence="2">
    <location>
        <begin position="1"/>
        <end position="23"/>
    </location>
</feature>
<feature type="compositionally biased region" description="Basic and acidic residues" evidence="1">
    <location>
        <begin position="315"/>
        <end position="342"/>
    </location>
</feature>
<feature type="region of interest" description="Disordered" evidence="1">
    <location>
        <begin position="172"/>
        <end position="416"/>
    </location>
</feature>
<feature type="compositionally biased region" description="Acidic residues" evidence="1">
    <location>
        <begin position="1397"/>
        <end position="1407"/>
    </location>
</feature>
<organism evidence="4 5">
    <name type="scientific">Pleuronectes platessa</name>
    <name type="common">European plaice</name>
    <dbReference type="NCBI Taxonomy" id="8262"/>
    <lineage>
        <taxon>Eukaryota</taxon>
        <taxon>Metazoa</taxon>
        <taxon>Chordata</taxon>
        <taxon>Craniata</taxon>
        <taxon>Vertebrata</taxon>
        <taxon>Euteleostomi</taxon>
        <taxon>Actinopterygii</taxon>
        <taxon>Neopterygii</taxon>
        <taxon>Teleostei</taxon>
        <taxon>Neoteleostei</taxon>
        <taxon>Acanthomorphata</taxon>
        <taxon>Carangaria</taxon>
        <taxon>Pleuronectiformes</taxon>
        <taxon>Pleuronectoidei</taxon>
        <taxon>Pleuronectidae</taxon>
        <taxon>Pleuronectes</taxon>
    </lineage>
</organism>
<feature type="compositionally biased region" description="Polar residues" evidence="1">
    <location>
        <begin position="1051"/>
        <end position="1062"/>
    </location>
</feature>
<feature type="compositionally biased region" description="Polar residues" evidence="1">
    <location>
        <begin position="1433"/>
        <end position="1442"/>
    </location>
</feature>
<feature type="compositionally biased region" description="Basic and acidic residues" evidence="1">
    <location>
        <begin position="190"/>
        <end position="284"/>
    </location>
</feature>
<feature type="region of interest" description="Disordered" evidence="1">
    <location>
        <begin position="1146"/>
        <end position="1325"/>
    </location>
</feature>
<feature type="compositionally biased region" description="Acidic residues" evidence="1">
    <location>
        <begin position="911"/>
        <end position="932"/>
    </location>
</feature>
<feature type="region of interest" description="Disordered" evidence="1">
    <location>
        <begin position="1394"/>
        <end position="1442"/>
    </location>
</feature>
<feature type="compositionally biased region" description="Acidic residues" evidence="1">
    <location>
        <begin position="1034"/>
        <end position="1050"/>
    </location>
</feature>
<feature type="region of interest" description="Disordered" evidence="1">
    <location>
        <begin position="101"/>
        <end position="146"/>
    </location>
</feature>
<dbReference type="PANTHER" id="PTHR21685">
    <property type="entry name" value="TON-B BOX DOMAIN"/>
    <property type="match status" value="1"/>
</dbReference>
<sequence length="1442" mass="160594">MVHSHTSSTSSLHLLLLFQLAPAGRRDETGEDRRRTIPGTALTILTRDPAPFSVMSVSSLPEWKQLLLERKRRDEEERERREKEEEEKLASMPAWKRGIIQRRKAKQDSVGDREKERDMCSLQVDFRSPSDGLSDTDSSVTVNLGSELSLSPDPGLWLDADPRSVSQVSVETIAPFHKNPFIRTQSAWRKGKDADVGNESEREKDKSSPRGQDGDSGRGRDIELKIERFRDLSEGREKERSRDRSQGRERDNSRERWEKDKNQWKESVKDVTREREYLKVRKDEEEKETDSPTGSFSPHGPCLRTIRADNIIIIEQDRKGNDERRGRWREVERERPEEDHQGNRGMKMNLREILAGGGSVTEIRASEERSTGGKGREDGEDGRRESRELRTDISWLREKEPGKEKERPWSQALVIKDNRTGSLEDNVFIERRGRVSQLLSKFGELPKPPSRSKSSDNFLRPGRRKYSDEDDQRAEQRKVDGRNMPLKGIPKRSFSFSDRVICAKENGLDDERCYDWKMRERIHSDKSVAPWVDVAGLGRDATAKIKMGCAWLLDKSGKHKDGFAKTDEKAGSMQRRNDADMCISIQHRSEAKRVEPIDKWAAERSGNGNGDEGFTVASVKNTEGISFARRIPIRQDGRARAEREAKRLADEKSLERELSVENNPEERVEAQVGNIEDFLRGDGFESSIPAEATQSHVMAASADTTSPCLSAESQYRHESAFTECSSLLCTVTDRNRDPQQGAEWTGPRGPFPTHSVLSQHTEELISKIERIGDTTVYGNERGERPNRGLELTKECRKDGEHHSDVGSEILAQDAAPRSPKRVAPPGPLEIQIPRTVFYVAEEVVERKKVAVQNDEGRDREGGQGVERRDSWRIGKPLSRIESLREKIRQKEQERLERLRQTQDGEGSAAAEDSDTPTAEDMDDERGTEVEPEWEAAAHIRKRLVDADTAQEDAAVQSATAAFDVTQEVLQTCPQLPVSAPHSQTAGGEEVSSGYAAAAAEVISDGCLISEDEDEPLEHEEEQLRSHGGRRESREEESEEEEKLSDKEVEEYTSSLDPTQALSPSPPHPNSLAAMSRIYNLETVGSRSGLCLRDRTCPSVHLVKVTPHISNSQQGDGKALPGGDVSGVQTIQRQIEQFQLKEQEALKSTSIPLRDKETQWQQSPRGVLKQQVKDEVKSQEKDPSESNYKMSPLRVCSPTAQLKQTVPVNPLSFRSQSPDNALKSSDTAPTPASSPCSPSPSQSPSMSPSPSPSPTLFSIRSASGGQVKRGATITIKPKKPVAAGGGGEGIGSAPSAGPTSAGSSPAKSPLQQAQTTPAVAEPIKKKYPTAKEIEVIGGYLNLEKSCLVKNRGNPKRGKVCFNEDRLEQVCEYPSETSMLACVPHPHDLGRTERLQGDEAQEEEADVDGEMIVSKSTRNVGTATGRGLRVDESCPRSSSPKLPL</sequence>
<feature type="compositionally biased region" description="Polar residues" evidence="1">
    <location>
        <begin position="131"/>
        <end position="146"/>
    </location>
</feature>
<comment type="caution">
    <text evidence="4">The sequence shown here is derived from an EMBL/GenBank/DDBJ whole genome shotgun (WGS) entry which is preliminary data.</text>
</comment>
<evidence type="ECO:0000259" key="3">
    <source>
        <dbReference type="Pfam" id="PF13914"/>
    </source>
</evidence>
<feature type="region of interest" description="Disordered" evidence="1">
    <location>
        <begin position="1013"/>
        <end position="1073"/>
    </location>
</feature>
<dbReference type="InterPro" id="IPR026671">
    <property type="entry name" value="PPP1R18/Tprn"/>
</dbReference>
<feature type="domain" description="Phostensin/Taperin PP1-binding" evidence="3">
    <location>
        <begin position="1261"/>
        <end position="1378"/>
    </location>
</feature>
<feature type="compositionally biased region" description="Basic and acidic residues" evidence="1">
    <location>
        <begin position="847"/>
        <end position="872"/>
    </location>
</feature>
<feature type="compositionally biased region" description="Basic and acidic residues" evidence="1">
    <location>
        <begin position="891"/>
        <end position="902"/>
    </location>
</feature>
<feature type="compositionally biased region" description="Low complexity" evidence="1">
    <location>
        <begin position="1223"/>
        <end position="1245"/>
    </location>
</feature>
<dbReference type="Pfam" id="PF13914">
    <property type="entry name" value="Phostensin"/>
    <property type="match status" value="1"/>
</dbReference>
<feature type="region of interest" description="Disordered" evidence="1">
    <location>
        <begin position="796"/>
        <end position="832"/>
    </location>
</feature>
<feature type="compositionally biased region" description="Polar residues" evidence="1">
    <location>
        <begin position="1254"/>
        <end position="1263"/>
    </location>
</feature>
<keyword evidence="2" id="KW-0732">Signal</keyword>
<evidence type="ECO:0000313" key="5">
    <source>
        <dbReference type="Proteomes" id="UP001153269"/>
    </source>
</evidence>
<evidence type="ECO:0000313" key="4">
    <source>
        <dbReference type="EMBL" id="CAB1417077.1"/>
    </source>
</evidence>